<evidence type="ECO:0000256" key="2">
    <source>
        <dbReference type="SAM" id="SignalP"/>
    </source>
</evidence>
<reference evidence="3" key="1">
    <citation type="journal article" date="2013" name="Nat. Commun.">
        <title>Whole-genome sequencing of Oryza brachyantha reveals mechanisms underlying Oryza genome evolution.</title>
        <authorList>
            <person name="Chen J."/>
            <person name="Huang Q."/>
            <person name="Gao D."/>
            <person name="Wang J."/>
            <person name="Lang Y."/>
            <person name="Liu T."/>
            <person name="Li B."/>
            <person name="Bai Z."/>
            <person name="Luis Goicoechea J."/>
            <person name="Liang C."/>
            <person name="Chen C."/>
            <person name="Zhang W."/>
            <person name="Sun S."/>
            <person name="Liao Y."/>
            <person name="Zhang X."/>
            <person name="Yang L."/>
            <person name="Song C."/>
            <person name="Wang M."/>
            <person name="Shi J."/>
            <person name="Liu G."/>
            <person name="Liu J."/>
            <person name="Zhou H."/>
            <person name="Zhou W."/>
            <person name="Yu Q."/>
            <person name="An N."/>
            <person name="Chen Y."/>
            <person name="Cai Q."/>
            <person name="Wang B."/>
            <person name="Liu B."/>
            <person name="Min J."/>
            <person name="Huang Y."/>
            <person name="Wu H."/>
            <person name="Li Z."/>
            <person name="Zhang Y."/>
            <person name="Yin Y."/>
            <person name="Song W."/>
            <person name="Jiang J."/>
            <person name="Jackson S.A."/>
            <person name="Wing R.A."/>
            <person name="Wang J."/>
            <person name="Chen M."/>
        </authorList>
    </citation>
    <scope>NUCLEOTIDE SEQUENCE [LARGE SCALE GENOMIC DNA]</scope>
    <source>
        <strain evidence="3">cv. IRGC 101232</strain>
    </source>
</reference>
<evidence type="ECO:0000313" key="4">
    <source>
        <dbReference type="Proteomes" id="UP000006038"/>
    </source>
</evidence>
<keyword evidence="2" id="KW-0732">Signal</keyword>
<sequence length="92" mass="10040">MTTRRRQQPRRRLVVLVALVATMALLVASSSARPLSSGGGRLRRVHPAASPAGVPAAAGVRVGGVVRDKQLQRRMPTSLRELRWDPRCQAHI</sequence>
<name>J3MCX9_ORYBR</name>
<proteinExistence type="predicted"/>
<dbReference type="HOGENOM" id="CLU_2416830_0_0_1"/>
<feature type="region of interest" description="Disordered" evidence="1">
    <location>
        <begin position="31"/>
        <end position="54"/>
    </location>
</feature>
<organism evidence="3">
    <name type="scientific">Oryza brachyantha</name>
    <name type="common">malo sina</name>
    <dbReference type="NCBI Taxonomy" id="4533"/>
    <lineage>
        <taxon>Eukaryota</taxon>
        <taxon>Viridiplantae</taxon>
        <taxon>Streptophyta</taxon>
        <taxon>Embryophyta</taxon>
        <taxon>Tracheophyta</taxon>
        <taxon>Spermatophyta</taxon>
        <taxon>Magnoliopsida</taxon>
        <taxon>Liliopsida</taxon>
        <taxon>Poales</taxon>
        <taxon>Poaceae</taxon>
        <taxon>BOP clade</taxon>
        <taxon>Oryzoideae</taxon>
        <taxon>Oryzeae</taxon>
        <taxon>Oryzinae</taxon>
        <taxon>Oryza</taxon>
    </lineage>
</organism>
<dbReference type="Proteomes" id="UP000006038">
    <property type="component" value="Chromosome 6"/>
</dbReference>
<dbReference type="AlphaFoldDB" id="J3MCX9"/>
<feature type="chain" id="PRO_5003773702" evidence="2">
    <location>
        <begin position="33"/>
        <end position="92"/>
    </location>
</feature>
<dbReference type="EnsemblPlants" id="OB06G18730.1">
    <property type="protein sequence ID" value="OB06G18730.1"/>
    <property type="gene ID" value="OB06G18730"/>
</dbReference>
<feature type="signal peptide" evidence="2">
    <location>
        <begin position="1"/>
        <end position="32"/>
    </location>
</feature>
<keyword evidence="4" id="KW-1185">Reference proteome</keyword>
<protein>
    <submittedName>
        <fullName evidence="3">Uncharacterized protein</fullName>
    </submittedName>
</protein>
<accession>J3MCX9</accession>
<evidence type="ECO:0000313" key="3">
    <source>
        <dbReference type="EnsemblPlants" id="OB06G18730.1"/>
    </source>
</evidence>
<evidence type="ECO:0000256" key="1">
    <source>
        <dbReference type="SAM" id="MobiDB-lite"/>
    </source>
</evidence>
<reference evidence="3" key="2">
    <citation type="submission" date="2013-04" db="UniProtKB">
        <authorList>
            <consortium name="EnsemblPlants"/>
        </authorList>
    </citation>
    <scope>IDENTIFICATION</scope>
</reference>
<dbReference type="Gramene" id="OB06G18730.1">
    <property type="protein sequence ID" value="OB06G18730.1"/>
    <property type="gene ID" value="OB06G18730"/>
</dbReference>